<evidence type="ECO:0000256" key="4">
    <source>
        <dbReference type="ARBA" id="ARBA00022479"/>
    </source>
</evidence>
<dbReference type="InterPro" id="IPR049883">
    <property type="entry name" value="NOTCH1_EGF-like"/>
</dbReference>
<comment type="caution">
    <text evidence="17">Lacks conserved residue(s) required for the propagation of feature annotation.</text>
</comment>
<dbReference type="AlphaFoldDB" id="A0A3P8VCF0"/>
<evidence type="ECO:0000256" key="6">
    <source>
        <dbReference type="ARBA" id="ARBA00022536"/>
    </source>
</evidence>
<keyword evidence="16" id="KW-0280">Fibrinolysis</keyword>
<keyword evidence="14" id="KW-0325">Glycoprotein</keyword>
<dbReference type="Gene3D" id="2.10.25.10">
    <property type="entry name" value="Laminin"/>
    <property type="match status" value="4"/>
</dbReference>
<feature type="domain" description="EGF-like" evidence="22">
    <location>
        <begin position="171"/>
        <end position="209"/>
    </location>
</feature>
<sequence length="735" mass="82296">MNIFVCMYIYMCIYETFSLPLSPFLSLSLSHTHTHTLMDVCSATVRPCRWNCSTMWRKNRSFWEPLVCLVFLVTLVGASGFLSQSSASQFLSRHRRANSLLEETKTGNLERECIEELCNMEEAREIFENTPETEYFYPRYVACLGSHRVGIYDQKSHQVVSSDLRACVNGITNQCVPNLCYKEGSLVCKDGQGTFQCLCKRGWKGALCEDDINECTDPEYPAGCDQKCYNIPGGFHCSCEEGYKVRNNVHCEDINECQLFPSICRAPARCVNTPGMFECQCPPGFKYNFSSKTCDDVDECEFGLCDGTCVNTQGSYSCYCDGRQGLRLLEDKRYCDKIPVCVDLYNHKHSEMLYLGGEFAGFPVIYLLFRLPEYTKFAAEFDFRTFDPEGVILYAESSQDSWFMLGLRNGSIEVQFKNQHTFKVTSGGKAINDGQWHVISVDELERSISVKISKEAVMSINSPEALFNSVNGKLVTKVYIAGLPNRTDHLIKSINPRLDGCIRGWNLMNQGESGVKEIIQERRNKHCFVYVEPGSFFSGAGLARFNIDYRNPEGWKVDVSMNIRPSSSTGVLFALVYNDTVPLSVAVVTKGDKDADLQVFFDGLPVAVLDSLMLCYPERLAVQIRVNATGIQISADSSTVTYIDPDSRVLQGALERLNSTMQNPISTYVGGIPAHVPLPASPVTAYYHGCMDITINGQKLDFDEATIKHNSIKSHSCPPSSAPESLHDLPDLDTQ</sequence>
<dbReference type="FunFam" id="2.10.25.10:FF:000119">
    <property type="entry name" value="vitamin K-dependent protein S"/>
    <property type="match status" value="1"/>
</dbReference>
<feature type="disulfide bond" evidence="18">
    <location>
        <begin position="690"/>
        <end position="717"/>
    </location>
</feature>
<dbReference type="InterPro" id="IPR001881">
    <property type="entry name" value="EGF-like_Ca-bd_dom"/>
</dbReference>
<evidence type="ECO:0000256" key="3">
    <source>
        <dbReference type="ARBA" id="ARBA00017875"/>
    </source>
</evidence>
<dbReference type="InterPro" id="IPR001791">
    <property type="entry name" value="Laminin_G"/>
</dbReference>
<dbReference type="SUPFAM" id="SSF57184">
    <property type="entry name" value="Growth factor receptor domain"/>
    <property type="match status" value="1"/>
</dbReference>
<feature type="compositionally biased region" description="Polar residues" evidence="19">
    <location>
        <begin position="713"/>
        <end position="723"/>
    </location>
</feature>
<dbReference type="Proteomes" id="UP000265120">
    <property type="component" value="Chromosome 5"/>
</dbReference>
<dbReference type="FunFam" id="4.10.740.10:FF:000001">
    <property type="entry name" value="vitamin K-dependent protein S"/>
    <property type="match status" value="1"/>
</dbReference>
<dbReference type="PROSITE" id="PS01186">
    <property type="entry name" value="EGF_2"/>
    <property type="match status" value="3"/>
</dbReference>
<name>A0A3P8VCF0_CYNSE</name>
<dbReference type="SMART" id="SM00179">
    <property type="entry name" value="EGF_CA"/>
    <property type="match status" value="4"/>
</dbReference>
<keyword evidence="15" id="KW-0379">Hydroxylation</keyword>
<evidence type="ECO:0000256" key="18">
    <source>
        <dbReference type="PROSITE-ProRule" id="PRU00122"/>
    </source>
</evidence>
<dbReference type="Pfam" id="PF02210">
    <property type="entry name" value="Laminin_G_2"/>
    <property type="match status" value="1"/>
</dbReference>
<evidence type="ECO:0000256" key="15">
    <source>
        <dbReference type="ARBA" id="ARBA00023278"/>
    </source>
</evidence>
<accession>A0A3P8VCF0</accession>
<dbReference type="PROSITE" id="PS01187">
    <property type="entry name" value="EGF_CA"/>
    <property type="match status" value="2"/>
</dbReference>
<reference evidence="24" key="2">
    <citation type="submission" date="2025-08" db="UniProtKB">
        <authorList>
            <consortium name="Ensembl"/>
        </authorList>
    </citation>
    <scope>IDENTIFICATION</scope>
</reference>
<dbReference type="InterPro" id="IPR035972">
    <property type="entry name" value="GLA-like_dom_SF"/>
</dbReference>
<dbReference type="SMART" id="SM00181">
    <property type="entry name" value="EGF"/>
    <property type="match status" value="4"/>
</dbReference>
<evidence type="ECO:0000256" key="9">
    <source>
        <dbReference type="ARBA" id="ARBA00022737"/>
    </source>
</evidence>
<dbReference type="PROSITE" id="PS50025">
    <property type="entry name" value="LAM_G_DOMAIN"/>
    <property type="match status" value="2"/>
</dbReference>
<keyword evidence="7" id="KW-0165">Cleavage on pair of basic residues</keyword>
<dbReference type="PROSITE" id="PS00010">
    <property type="entry name" value="ASX_HYDROXYL"/>
    <property type="match status" value="2"/>
</dbReference>
<dbReference type="InterPro" id="IPR000294">
    <property type="entry name" value="GLA_domain"/>
</dbReference>
<dbReference type="Gene3D" id="4.10.740.10">
    <property type="entry name" value="Coagulation Factor IX"/>
    <property type="match status" value="1"/>
</dbReference>
<dbReference type="FunFam" id="2.10.25.10:FF:000240">
    <property type="entry name" value="Vitamin K-dependent protein S"/>
    <property type="match status" value="1"/>
</dbReference>
<dbReference type="FunFam" id="2.60.120.200:FF:000077">
    <property type="entry name" value="vitamin K-dependent protein S"/>
    <property type="match status" value="1"/>
</dbReference>
<dbReference type="SMART" id="SM00069">
    <property type="entry name" value="GLA"/>
    <property type="match status" value="1"/>
</dbReference>
<proteinExistence type="predicted"/>
<dbReference type="PRINTS" id="PR00001">
    <property type="entry name" value="GLABLOOD"/>
</dbReference>
<dbReference type="GeneTree" id="ENSGT00940000154035"/>
<dbReference type="InterPro" id="IPR000152">
    <property type="entry name" value="EGF-type_Asp/Asn_hydroxyl_site"/>
</dbReference>
<feature type="domain" description="Laminin G" evidence="21">
    <location>
        <begin position="534"/>
        <end position="717"/>
    </location>
</feature>
<dbReference type="GO" id="GO:0005509">
    <property type="term" value="F:calcium ion binding"/>
    <property type="evidence" value="ECO:0007669"/>
    <property type="project" value="InterPro"/>
</dbReference>
<keyword evidence="11" id="KW-0094">Blood coagulation</keyword>
<dbReference type="PROSITE" id="PS00022">
    <property type="entry name" value="EGF_1"/>
    <property type="match status" value="1"/>
</dbReference>
<dbReference type="PROSITE" id="PS50998">
    <property type="entry name" value="GLA_2"/>
    <property type="match status" value="1"/>
</dbReference>
<dbReference type="InterPro" id="IPR018097">
    <property type="entry name" value="EGF_Ca-bd_CS"/>
</dbReference>
<dbReference type="InterPro" id="IPR009030">
    <property type="entry name" value="Growth_fac_rcpt_cys_sf"/>
</dbReference>
<evidence type="ECO:0000256" key="11">
    <source>
        <dbReference type="ARBA" id="ARBA00023084"/>
    </source>
</evidence>
<dbReference type="GO" id="GO:0005576">
    <property type="term" value="C:extracellular region"/>
    <property type="evidence" value="ECO:0007669"/>
    <property type="project" value="UniProtKB-SubCell"/>
</dbReference>
<evidence type="ECO:0000256" key="19">
    <source>
        <dbReference type="SAM" id="MobiDB-lite"/>
    </source>
</evidence>
<evidence type="ECO:0000256" key="12">
    <source>
        <dbReference type="ARBA" id="ARBA00023145"/>
    </source>
</evidence>
<dbReference type="Gene3D" id="2.60.120.200">
    <property type="match status" value="2"/>
</dbReference>
<evidence type="ECO:0000259" key="23">
    <source>
        <dbReference type="PROSITE" id="PS50998"/>
    </source>
</evidence>
<comment type="function">
    <text evidence="1">Anticoagulant plasma protein; it is a cofactor to activated protein C in the degradation of coagulation factors Va and VIIIa. It helps to prevent coagulation and stimulating fibrinolysis.</text>
</comment>
<dbReference type="PROSITE" id="PS00011">
    <property type="entry name" value="GLA_1"/>
    <property type="match status" value="1"/>
</dbReference>
<dbReference type="Pfam" id="PF00054">
    <property type="entry name" value="Laminin_G_1"/>
    <property type="match status" value="1"/>
</dbReference>
<dbReference type="SMART" id="SM00282">
    <property type="entry name" value="LamG"/>
    <property type="match status" value="2"/>
</dbReference>
<dbReference type="STRING" id="244447.ENSCSEP00000010125"/>
<protein>
    <recommendedName>
        <fullName evidence="3">Vitamin K-dependent protein S</fullName>
    </recommendedName>
</protein>
<reference evidence="24 25" key="1">
    <citation type="journal article" date="2014" name="Nat. Genet.">
        <title>Whole-genome sequence of a flatfish provides insights into ZW sex chromosome evolution and adaptation to a benthic lifestyle.</title>
        <authorList>
            <person name="Chen S."/>
            <person name="Zhang G."/>
            <person name="Shao C."/>
            <person name="Huang Q."/>
            <person name="Liu G."/>
            <person name="Zhang P."/>
            <person name="Song W."/>
            <person name="An N."/>
            <person name="Chalopin D."/>
            <person name="Volff J.N."/>
            <person name="Hong Y."/>
            <person name="Li Q."/>
            <person name="Sha Z."/>
            <person name="Zhou H."/>
            <person name="Xie M."/>
            <person name="Yu Q."/>
            <person name="Liu Y."/>
            <person name="Xiang H."/>
            <person name="Wang N."/>
            <person name="Wu K."/>
            <person name="Yang C."/>
            <person name="Zhou Q."/>
            <person name="Liao X."/>
            <person name="Yang L."/>
            <person name="Hu Q."/>
            <person name="Zhang J."/>
            <person name="Meng L."/>
            <person name="Jin L."/>
            <person name="Tian Y."/>
            <person name="Lian J."/>
            <person name="Yang J."/>
            <person name="Miao G."/>
            <person name="Liu S."/>
            <person name="Liang Z."/>
            <person name="Yan F."/>
            <person name="Li Y."/>
            <person name="Sun B."/>
            <person name="Zhang H."/>
            <person name="Zhang J."/>
            <person name="Zhu Y."/>
            <person name="Du M."/>
            <person name="Zhao Y."/>
            <person name="Schartl M."/>
            <person name="Tang Q."/>
            <person name="Wang J."/>
        </authorList>
    </citation>
    <scope>NUCLEOTIDE SEQUENCE</scope>
</reference>
<dbReference type="PANTHER" id="PTHR24040">
    <property type="entry name" value="LAMININ G-LIKE DOMAIN-CONTAINING PROTEIN"/>
    <property type="match status" value="1"/>
</dbReference>
<evidence type="ECO:0000313" key="24">
    <source>
        <dbReference type="Ensembl" id="ENSCSEP00000010125.1"/>
    </source>
</evidence>
<keyword evidence="9" id="KW-0677">Repeat</keyword>
<feature type="disulfide bond" evidence="17">
    <location>
        <begin position="199"/>
        <end position="208"/>
    </location>
</feature>
<dbReference type="InterPro" id="IPR051145">
    <property type="entry name" value="GAS-SHBG-PROS"/>
</dbReference>
<feature type="disulfide bond" evidence="17">
    <location>
        <begin position="180"/>
        <end position="197"/>
    </location>
</feature>
<dbReference type="Pfam" id="PF07645">
    <property type="entry name" value="EGF_CA"/>
    <property type="match status" value="3"/>
</dbReference>
<evidence type="ECO:0000259" key="22">
    <source>
        <dbReference type="PROSITE" id="PS50026"/>
    </source>
</evidence>
<keyword evidence="4" id="KW-0301">Gamma-carboxyglutamic acid</keyword>
<evidence type="ECO:0000313" key="25">
    <source>
        <dbReference type="Proteomes" id="UP000265120"/>
    </source>
</evidence>
<feature type="region of interest" description="Disordered" evidence="19">
    <location>
        <begin position="711"/>
        <end position="735"/>
    </location>
</feature>
<keyword evidence="20" id="KW-0472">Membrane</keyword>
<dbReference type="InParanoid" id="A0A3P8VCF0"/>
<dbReference type="InterPro" id="IPR013320">
    <property type="entry name" value="ConA-like_dom_sf"/>
</dbReference>
<keyword evidence="6 17" id="KW-0245">EGF-like domain</keyword>
<organism evidence="24 25">
    <name type="scientific">Cynoglossus semilaevis</name>
    <name type="common">Tongue sole</name>
    <dbReference type="NCBI Taxonomy" id="244447"/>
    <lineage>
        <taxon>Eukaryota</taxon>
        <taxon>Metazoa</taxon>
        <taxon>Chordata</taxon>
        <taxon>Craniata</taxon>
        <taxon>Vertebrata</taxon>
        <taxon>Euteleostomi</taxon>
        <taxon>Actinopterygii</taxon>
        <taxon>Neopterygii</taxon>
        <taxon>Teleostei</taxon>
        <taxon>Neoteleostei</taxon>
        <taxon>Acanthomorphata</taxon>
        <taxon>Carangaria</taxon>
        <taxon>Pleuronectiformes</taxon>
        <taxon>Pleuronectoidei</taxon>
        <taxon>Cynoglossidae</taxon>
        <taxon>Cynoglossinae</taxon>
        <taxon>Cynoglossus</taxon>
    </lineage>
</organism>
<evidence type="ECO:0000256" key="8">
    <source>
        <dbReference type="ARBA" id="ARBA00022696"/>
    </source>
</evidence>
<evidence type="ECO:0000256" key="1">
    <source>
        <dbReference type="ARBA" id="ARBA00002240"/>
    </source>
</evidence>
<dbReference type="InterPro" id="IPR017857">
    <property type="entry name" value="Coagulation_fac-like_Gla_dom"/>
</dbReference>
<evidence type="ECO:0000256" key="5">
    <source>
        <dbReference type="ARBA" id="ARBA00022525"/>
    </source>
</evidence>
<dbReference type="CDD" id="cd00110">
    <property type="entry name" value="LamG"/>
    <property type="match status" value="2"/>
</dbReference>
<evidence type="ECO:0000256" key="10">
    <source>
        <dbReference type="ARBA" id="ARBA00022837"/>
    </source>
</evidence>
<evidence type="ECO:0000256" key="13">
    <source>
        <dbReference type="ARBA" id="ARBA00023157"/>
    </source>
</evidence>
<feature type="domain" description="Laminin G" evidence="21">
    <location>
        <begin position="356"/>
        <end position="527"/>
    </location>
</feature>
<keyword evidence="10" id="KW-0106">Calcium</keyword>
<dbReference type="InterPro" id="IPR000742">
    <property type="entry name" value="EGF"/>
</dbReference>
<evidence type="ECO:0000259" key="21">
    <source>
        <dbReference type="PROSITE" id="PS50025"/>
    </source>
</evidence>
<dbReference type="GO" id="GO:0005496">
    <property type="term" value="F:steroid binding"/>
    <property type="evidence" value="ECO:0007669"/>
    <property type="project" value="UniProtKB-KW"/>
</dbReference>
<dbReference type="SUPFAM" id="SSF49899">
    <property type="entry name" value="Concanavalin A-like lectins/glucanases"/>
    <property type="match status" value="2"/>
</dbReference>
<keyword evidence="20" id="KW-1133">Transmembrane helix</keyword>
<comment type="subcellular location">
    <subcellularLocation>
        <location evidence="2">Secreted</location>
    </subcellularLocation>
</comment>
<evidence type="ECO:0000256" key="7">
    <source>
        <dbReference type="ARBA" id="ARBA00022685"/>
    </source>
</evidence>
<feature type="domain" description="EGF-like" evidence="22">
    <location>
        <begin position="253"/>
        <end position="295"/>
    </location>
</feature>
<evidence type="ECO:0000256" key="20">
    <source>
        <dbReference type="SAM" id="Phobius"/>
    </source>
</evidence>
<evidence type="ECO:0000256" key="2">
    <source>
        <dbReference type="ARBA" id="ARBA00004613"/>
    </source>
</evidence>
<dbReference type="PROSITE" id="PS50026">
    <property type="entry name" value="EGF_3"/>
    <property type="match status" value="2"/>
</dbReference>
<dbReference type="SUPFAM" id="SSF57630">
    <property type="entry name" value="GLA-domain"/>
    <property type="match status" value="1"/>
</dbReference>
<feature type="compositionally biased region" description="Basic and acidic residues" evidence="19">
    <location>
        <begin position="725"/>
        <end position="735"/>
    </location>
</feature>
<evidence type="ECO:0000256" key="17">
    <source>
        <dbReference type="PROSITE-ProRule" id="PRU00076"/>
    </source>
</evidence>
<keyword evidence="25" id="KW-1185">Reference proteome</keyword>
<evidence type="ECO:0000256" key="16">
    <source>
        <dbReference type="ARBA" id="ARBA00023281"/>
    </source>
</evidence>
<dbReference type="Ensembl" id="ENSCSET00000010247.1">
    <property type="protein sequence ID" value="ENSCSEP00000010125.1"/>
    <property type="gene ID" value="ENSCSEG00000006504.1"/>
</dbReference>
<reference evidence="24" key="3">
    <citation type="submission" date="2025-09" db="UniProtKB">
        <authorList>
            <consortium name="Ensembl"/>
        </authorList>
    </citation>
    <scope>IDENTIFICATION</scope>
</reference>
<keyword evidence="12" id="KW-0865">Zymogen</keyword>
<keyword evidence="5" id="KW-0964">Secreted</keyword>
<keyword evidence="8" id="KW-0356">Hemostasis</keyword>
<feature type="transmembrane region" description="Helical" evidence="20">
    <location>
        <begin position="62"/>
        <end position="82"/>
    </location>
</feature>
<dbReference type="OMA" id="GQAAFTC"/>
<dbReference type="Pfam" id="PF00594">
    <property type="entry name" value="Gla"/>
    <property type="match status" value="1"/>
</dbReference>
<dbReference type="CDD" id="cd00054">
    <property type="entry name" value="EGF_CA"/>
    <property type="match status" value="3"/>
</dbReference>
<feature type="domain" description="Gla" evidence="23">
    <location>
        <begin position="96"/>
        <end position="142"/>
    </location>
</feature>
<dbReference type="PANTHER" id="PTHR24040:SF0">
    <property type="entry name" value="VITAMIN K-DEPENDENT PROTEIN S"/>
    <property type="match status" value="1"/>
</dbReference>
<keyword evidence="20" id="KW-0812">Transmembrane</keyword>
<keyword evidence="13 17" id="KW-1015">Disulfide bond</keyword>
<evidence type="ECO:0000256" key="14">
    <source>
        <dbReference type="ARBA" id="ARBA00023180"/>
    </source>
</evidence>